<reference evidence="2 3" key="1">
    <citation type="submission" date="2016-02" db="EMBL/GenBank/DDBJ databases">
        <title>Genome sequencing of a beta-galactosidase producing bacteria Rhizobium sp. 59.</title>
        <authorList>
            <person name="Wang D."/>
            <person name="Kot W."/>
            <person name="Qin Y."/>
            <person name="Hansen L."/>
            <person name="Naqvi K."/>
            <person name="Rensing C."/>
        </authorList>
    </citation>
    <scope>NUCLEOTIDE SEQUENCE [LARGE SCALE GENOMIC DNA]</scope>
    <source>
        <strain evidence="2 3">59</strain>
    </source>
</reference>
<dbReference type="SUPFAM" id="SSF56601">
    <property type="entry name" value="beta-lactamase/transpeptidase-like"/>
    <property type="match status" value="1"/>
</dbReference>
<proteinExistence type="predicted"/>
<dbReference type="EMBL" id="LSRP01000100">
    <property type="protein sequence ID" value="OJF94236.1"/>
    <property type="molecule type" value="Genomic_DNA"/>
</dbReference>
<dbReference type="InterPro" id="IPR012338">
    <property type="entry name" value="Beta-lactam/transpept-like"/>
</dbReference>
<comment type="caution">
    <text evidence="2">The sequence shown here is derived from an EMBL/GenBank/DDBJ whole genome shotgun (WGS) entry which is preliminary data.</text>
</comment>
<dbReference type="AlphaFoldDB" id="A0A657LR22"/>
<dbReference type="InterPro" id="IPR050789">
    <property type="entry name" value="Diverse_Enzym_Activities"/>
</dbReference>
<evidence type="ECO:0000259" key="1">
    <source>
        <dbReference type="Pfam" id="PF00144"/>
    </source>
</evidence>
<dbReference type="RefSeq" id="WP_071834254.1">
    <property type="nucleotide sequence ID" value="NZ_LSRP01000100.1"/>
</dbReference>
<keyword evidence="3" id="KW-1185">Reference proteome</keyword>
<dbReference type="PANTHER" id="PTHR43283:SF7">
    <property type="entry name" value="BETA-LACTAMASE-RELATED DOMAIN-CONTAINING PROTEIN"/>
    <property type="match status" value="1"/>
</dbReference>
<dbReference type="Pfam" id="PF00144">
    <property type="entry name" value="Beta-lactamase"/>
    <property type="match status" value="1"/>
</dbReference>
<dbReference type="Gene3D" id="3.40.710.10">
    <property type="entry name" value="DD-peptidase/beta-lactamase superfamily"/>
    <property type="match status" value="1"/>
</dbReference>
<dbReference type="InterPro" id="IPR001466">
    <property type="entry name" value="Beta-lactam-related"/>
</dbReference>
<dbReference type="OrthoDB" id="9814204at2"/>
<protein>
    <submittedName>
        <fullName evidence="2">Penicillin-binding protein</fullName>
    </submittedName>
</protein>
<name>A0A657LR22_9HYPH</name>
<dbReference type="Proteomes" id="UP000182661">
    <property type="component" value="Unassembled WGS sequence"/>
</dbReference>
<evidence type="ECO:0000313" key="2">
    <source>
        <dbReference type="EMBL" id="OJF94236.1"/>
    </source>
</evidence>
<gene>
    <name evidence="2" type="ORF">AX760_20625</name>
</gene>
<feature type="domain" description="Beta-lactamase-related" evidence="1">
    <location>
        <begin position="80"/>
        <end position="367"/>
    </location>
</feature>
<evidence type="ECO:0000313" key="3">
    <source>
        <dbReference type="Proteomes" id="UP000182661"/>
    </source>
</evidence>
<dbReference type="PANTHER" id="PTHR43283">
    <property type="entry name" value="BETA-LACTAMASE-RELATED"/>
    <property type="match status" value="1"/>
</dbReference>
<organism evidence="2 3">
    <name type="scientific">Pararhizobium antarcticum</name>
    <dbReference type="NCBI Taxonomy" id="1798805"/>
    <lineage>
        <taxon>Bacteria</taxon>
        <taxon>Pseudomonadati</taxon>
        <taxon>Pseudomonadota</taxon>
        <taxon>Alphaproteobacteria</taxon>
        <taxon>Hyphomicrobiales</taxon>
        <taxon>Rhizobiaceae</taxon>
        <taxon>Rhizobium/Agrobacterium group</taxon>
        <taxon>Pararhizobium</taxon>
    </lineage>
</organism>
<sequence>MAEVVSRSDVTLGNWRTAPFSRWAFQNVSEIVPSAVIRSNRLFEEAVLDLGPLAGLPVAGLDGADQPLEAFLEAGDTDGFVVMRKGRLVAEWYAGHCDPLCPHIIFSVSKSLTALLAGILIGQNRLSLSEPVVTYVPETQGSAYADATMQQLLDMEISLDFEENYLDQNGAFNRYRRATGWTPDNPADPAPDLKTFLCSIPKGKASHGLQHAYRSPNTDMAGIVLERASGVRLPTLLSGLLWQPVGASSDGMITVDRCGTSRAAGGMSVTARDLARAGDLVRRNGGGIVPAGFIADLWTGGNRDAWINGDQATLFPEGRYRNYWYASGRGELAAIGIHGQWIWIDPAHETVIVKLSSQPLPVDAALDQAIVAMLRRVSAET</sequence>
<accession>A0A657LR22</accession>